<comment type="caution">
    <text evidence="2">The sequence shown here is derived from an EMBL/GenBank/DDBJ whole genome shotgun (WGS) entry which is preliminary data.</text>
</comment>
<gene>
    <name evidence="2" type="ORF">Lalb_Chr07g0178111</name>
</gene>
<reference evidence="3" key="1">
    <citation type="journal article" date="2020" name="Nat. Commun.">
        <title>Genome sequence of the cluster root forming white lupin.</title>
        <authorList>
            <person name="Hufnagel B."/>
            <person name="Marques A."/>
            <person name="Soriano A."/>
            <person name="Marques L."/>
            <person name="Divol F."/>
            <person name="Doumas P."/>
            <person name="Sallet E."/>
            <person name="Mancinotti D."/>
            <person name="Carrere S."/>
            <person name="Marande W."/>
            <person name="Arribat S."/>
            <person name="Keller J."/>
            <person name="Huneau C."/>
            <person name="Blein T."/>
            <person name="Aime D."/>
            <person name="Laguerre M."/>
            <person name="Taylor J."/>
            <person name="Schubert V."/>
            <person name="Nelson M."/>
            <person name="Geu-Flores F."/>
            <person name="Crespi M."/>
            <person name="Gallardo-Guerrero K."/>
            <person name="Delaux P.-M."/>
            <person name="Salse J."/>
            <person name="Berges H."/>
            <person name="Guyot R."/>
            <person name="Gouzy J."/>
            <person name="Peret B."/>
        </authorList>
    </citation>
    <scope>NUCLEOTIDE SEQUENCE [LARGE SCALE GENOMIC DNA]</scope>
    <source>
        <strain evidence="3">cv. Amiga</strain>
    </source>
</reference>
<keyword evidence="1" id="KW-0732">Signal</keyword>
<name>A0A6A4Q8F4_LUPAL</name>
<evidence type="ECO:0000256" key="1">
    <source>
        <dbReference type="SAM" id="SignalP"/>
    </source>
</evidence>
<dbReference type="Proteomes" id="UP000447434">
    <property type="component" value="Chromosome 7"/>
</dbReference>
<dbReference type="OrthoDB" id="1898716at2759"/>
<dbReference type="EMBL" id="WOCE01000007">
    <property type="protein sequence ID" value="KAE9609634.1"/>
    <property type="molecule type" value="Genomic_DNA"/>
</dbReference>
<accession>A0A6A4Q8F4</accession>
<proteinExistence type="predicted"/>
<evidence type="ECO:0000313" key="2">
    <source>
        <dbReference type="EMBL" id="KAE9609634.1"/>
    </source>
</evidence>
<dbReference type="AlphaFoldDB" id="A0A6A4Q8F4"/>
<feature type="chain" id="PRO_5025615197" evidence="1">
    <location>
        <begin position="23"/>
        <end position="179"/>
    </location>
</feature>
<evidence type="ECO:0000313" key="3">
    <source>
        <dbReference type="Proteomes" id="UP000447434"/>
    </source>
</evidence>
<feature type="signal peptide" evidence="1">
    <location>
        <begin position="1"/>
        <end position="22"/>
    </location>
</feature>
<protein>
    <submittedName>
        <fullName evidence="2">Uncharacterized protein</fullName>
    </submittedName>
</protein>
<keyword evidence="3" id="KW-1185">Reference proteome</keyword>
<sequence length="179" mass="20019">MKLTLLIPPSFVLLLCYRKLNCIVSMKTLINYSIRLMIYQNLFVEVIVDNDNTNRDAECSTDISLPGYSGYNIGNNKLEVGSSPQVTTLGHGGSALNELNGTASLNVQHCEQFAYPPHPPDDVEMKHHQAMNSKPNTADYQIHNNFDLPRSLFENGHQFWNSGSGPCGIAMYNENGFHR</sequence>
<organism evidence="2 3">
    <name type="scientific">Lupinus albus</name>
    <name type="common">White lupine</name>
    <name type="synonym">Lupinus termis</name>
    <dbReference type="NCBI Taxonomy" id="3870"/>
    <lineage>
        <taxon>Eukaryota</taxon>
        <taxon>Viridiplantae</taxon>
        <taxon>Streptophyta</taxon>
        <taxon>Embryophyta</taxon>
        <taxon>Tracheophyta</taxon>
        <taxon>Spermatophyta</taxon>
        <taxon>Magnoliopsida</taxon>
        <taxon>eudicotyledons</taxon>
        <taxon>Gunneridae</taxon>
        <taxon>Pentapetalae</taxon>
        <taxon>rosids</taxon>
        <taxon>fabids</taxon>
        <taxon>Fabales</taxon>
        <taxon>Fabaceae</taxon>
        <taxon>Papilionoideae</taxon>
        <taxon>50 kb inversion clade</taxon>
        <taxon>genistoids sensu lato</taxon>
        <taxon>core genistoids</taxon>
        <taxon>Genisteae</taxon>
        <taxon>Lupinus</taxon>
    </lineage>
</organism>